<proteinExistence type="predicted"/>
<gene>
    <name evidence="1" type="ORF">CBP51_14295</name>
</gene>
<sequence>MNRDNDVIRAVGYVTIQASHLEGVIEEIAEWLGAAVQRPQHHETARISEKIKWCKSAIRQLNSAELTNLVRSLDKAENLFIKRNELVHGRIYFDDELPEILVPTKAGKREKYIAAPELYDLAESIYNLHIRILSENSFKLVAALSKVIEA</sequence>
<comment type="caution">
    <text evidence="1">The sequence shown here is derived from an EMBL/GenBank/DDBJ whole genome shotgun (WGS) entry which is preliminary data.</text>
</comment>
<reference evidence="2" key="1">
    <citation type="submission" date="2017-05" db="EMBL/GenBank/DDBJ databases">
        <authorList>
            <person name="Barney B.M."/>
        </authorList>
    </citation>
    <scope>NUCLEOTIDE SEQUENCE [LARGE SCALE GENOMIC DNA]</scope>
    <source>
        <strain evidence="2">PSBB022</strain>
    </source>
</reference>
<name>A0A266Q3D4_9GAMM</name>
<evidence type="ECO:0000313" key="2">
    <source>
        <dbReference type="Proteomes" id="UP000216101"/>
    </source>
</evidence>
<protein>
    <submittedName>
        <fullName evidence="1">Uncharacterized protein</fullName>
    </submittedName>
</protein>
<dbReference type="RefSeq" id="WP_094985467.1">
    <property type="nucleotide sequence ID" value="NZ_NHNI01000002.1"/>
</dbReference>
<organism evidence="1 2">
    <name type="scientific">Cellvibrio mixtus</name>
    <dbReference type="NCBI Taxonomy" id="39650"/>
    <lineage>
        <taxon>Bacteria</taxon>
        <taxon>Pseudomonadati</taxon>
        <taxon>Pseudomonadota</taxon>
        <taxon>Gammaproteobacteria</taxon>
        <taxon>Cellvibrionales</taxon>
        <taxon>Cellvibrionaceae</taxon>
        <taxon>Cellvibrio</taxon>
    </lineage>
</organism>
<keyword evidence="2" id="KW-1185">Reference proteome</keyword>
<dbReference type="AlphaFoldDB" id="A0A266Q3D4"/>
<evidence type="ECO:0000313" key="1">
    <source>
        <dbReference type="EMBL" id="OZY84378.1"/>
    </source>
</evidence>
<dbReference type="Proteomes" id="UP000216101">
    <property type="component" value="Unassembled WGS sequence"/>
</dbReference>
<dbReference type="EMBL" id="NHNI01000002">
    <property type="protein sequence ID" value="OZY84378.1"/>
    <property type="molecule type" value="Genomic_DNA"/>
</dbReference>
<accession>A0A266Q3D4</accession>